<organism evidence="3 4">
    <name type="scientific">Actinacidiphila reveromycinica</name>
    <dbReference type="NCBI Taxonomy" id="659352"/>
    <lineage>
        <taxon>Bacteria</taxon>
        <taxon>Bacillati</taxon>
        <taxon>Actinomycetota</taxon>
        <taxon>Actinomycetes</taxon>
        <taxon>Kitasatosporales</taxon>
        <taxon>Streptomycetaceae</taxon>
        <taxon>Actinacidiphila</taxon>
    </lineage>
</organism>
<protein>
    <submittedName>
        <fullName evidence="3">Putative regulatory protein</fullName>
    </submittedName>
</protein>
<dbReference type="GO" id="GO:0004674">
    <property type="term" value="F:protein serine/threonine kinase activity"/>
    <property type="evidence" value="ECO:0007669"/>
    <property type="project" value="UniProtKB-KW"/>
</dbReference>
<dbReference type="Gene3D" id="3.30.565.10">
    <property type="entry name" value="Histidine kinase-like ATPase, C-terminal domain"/>
    <property type="match status" value="1"/>
</dbReference>
<evidence type="ECO:0000313" key="4">
    <source>
        <dbReference type="Proteomes" id="UP000595703"/>
    </source>
</evidence>
<sequence>MTVRTVARPRGHPGYSAQLPSVVGSAGTARRLVRIALCAWGLEPLADDAEIVVTELVSNAVEHAGGQPVRVTVVRPGPGTVRIGVVDRSRVLPVPRVSVPDDEHGRGLAVVDVLAQCWGVTQLPSGKSVWAVLGGGD</sequence>
<evidence type="ECO:0000256" key="1">
    <source>
        <dbReference type="ARBA" id="ARBA00022527"/>
    </source>
</evidence>
<evidence type="ECO:0000313" key="3">
    <source>
        <dbReference type="EMBL" id="BBA98400.1"/>
    </source>
</evidence>
<dbReference type="InterPro" id="IPR036890">
    <property type="entry name" value="HATPase_C_sf"/>
</dbReference>
<accession>A0A7U3UQA2</accession>
<dbReference type="PANTHER" id="PTHR35526:SF3">
    <property type="entry name" value="ANTI-SIGMA-F FACTOR RSBW"/>
    <property type="match status" value="1"/>
</dbReference>
<gene>
    <name evidence="3" type="ORF">RVR_4562</name>
</gene>
<dbReference type="AlphaFoldDB" id="A0A7U3UQA2"/>
<dbReference type="CDD" id="cd16936">
    <property type="entry name" value="HATPase_RsbW-like"/>
    <property type="match status" value="1"/>
</dbReference>
<dbReference type="KEGG" id="arev:RVR_4562"/>
<keyword evidence="1" id="KW-0418">Kinase</keyword>
<dbReference type="SUPFAM" id="SSF55874">
    <property type="entry name" value="ATPase domain of HSP90 chaperone/DNA topoisomerase II/histidine kinase"/>
    <property type="match status" value="1"/>
</dbReference>
<reference evidence="3 4" key="2">
    <citation type="journal article" date="2011" name="J. Antibiot.">
        <title>Furaquinocins I and J: novel polyketide isoprenoid hybrid compounds from Streptomyces reveromyceticus SN-593.</title>
        <authorList>
            <person name="Panthee S."/>
            <person name="Takahashi S."/>
            <person name="Takagi H."/>
            <person name="Nogawa T."/>
            <person name="Oowada E."/>
            <person name="Uramoto M."/>
            <person name="Osada H."/>
        </authorList>
    </citation>
    <scope>NUCLEOTIDE SEQUENCE [LARGE SCALE GENOMIC DNA]</scope>
    <source>
        <strain evidence="3 4">SN-593</strain>
    </source>
</reference>
<dbReference type="EMBL" id="AP018365">
    <property type="protein sequence ID" value="BBA98400.1"/>
    <property type="molecule type" value="Genomic_DNA"/>
</dbReference>
<dbReference type="Pfam" id="PF13581">
    <property type="entry name" value="HATPase_c_2"/>
    <property type="match status" value="1"/>
</dbReference>
<keyword evidence="1" id="KW-0723">Serine/threonine-protein kinase</keyword>
<keyword evidence="4" id="KW-1185">Reference proteome</keyword>
<dbReference type="InterPro" id="IPR003594">
    <property type="entry name" value="HATPase_dom"/>
</dbReference>
<evidence type="ECO:0000259" key="2">
    <source>
        <dbReference type="Pfam" id="PF13581"/>
    </source>
</evidence>
<proteinExistence type="predicted"/>
<keyword evidence="1" id="KW-0808">Transferase</keyword>
<dbReference type="Proteomes" id="UP000595703">
    <property type="component" value="Chromosome"/>
</dbReference>
<dbReference type="PANTHER" id="PTHR35526">
    <property type="entry name" value="ANTI-SIGMA-F FACTOR RSBW-RELATED"/>
    <property type="match status" value="1"/>
</dbReference>
<feature type="domain" description="Histidine kinase/HSP90-like ATPase" evidence="2">
    <location>
        <begin position="25"/>
        <end position="131"/>
    </location>
</feature>
<dbReference type="InterPro" id="IPR050267">
    <property type="entry name" value="Anti-sigma-factor_SerPK"/>
</dbReference>
<reference evidence="3 4" key="4">
    <citation type="journal article" date="2020" name="Sci. Rep.">
        <title>beta-carboline chemical signals induce reveromycin production through a LuxR family regulator in Streptomyces sp. SN-593.</title>
        <authorList>
            <person name="Panthee S."/>
            <person name="Kito N."/>
            <person name="Hayashi T."/>
            <person name="Shimizu T."/>
            <person name="Ishikawa J."/>
            <person name="Hamamoto H."/>
            <person name="Osada H."/>
            <person name="Takahashi S."/>
        </authorList>
    </citation>
    <scope>NUCLEOTIDE SEQUENCE [LARGE SCALE GENOMIC DNA]</scope>
    <source>
        <strain evidence="3 4">SN-593</strain>
    </source>
</reference>
<reference evidence="3 4" key="3">
    <citation type="journal article" date="2011" name="Nat. Chem. Biol.">
        <title>Reveromycin A biosynthesis uses RevG and RevJ for stereospecific spiroacetal formation.</title>
        <authorList>
            <person name="Takahashi S."/>
            <person name="Toyoda A."/>
            <person name="Sekiyama Y."/>
            <person name="Takagi H."/>
            <person name="Nogawa T."/>
            <person name="Uramoto M."/>
            <person name="Suzuki R."/>
            <person name="Koshino H."/>
            <person name="Kumano T."/>
            <person name="Panthee S."/>
            <person name="Dairi T."/>
            <person name="Ishikawa J."/>
            <person name="Ikeda H."/>
            <person name="Sakaki Y."/>
            <person name="Osada H."/>
        </authorList>
    </citation>
    <scope>NUCLEOTIDE SEQUENCE [LARGE SCALE GENOMIC DNA]</scope>
    <source>
        <strain evidence="3 4">SN-593</strain>
    </source>
</reference>
<name>A0A7U3UQA2_9ACTN</name>
<reference evidence="3 4" key="1">
    <citation type="journal article" date="2010" name="J. Bacteriol.">
        <title>Biochemical characterization of a novel indole prenyltransferase from Streptomyces sp. SN-593.</title>
        <authorList>
            <person name="Takahashi S."/>
            <person name="Takagi H."/>
            <person name="Toyoda A."/>
            <person name="Uramoto M."/>
            <person name="Nogawa T."/>
            <person name="Ueki M."/>
            <person name="Sakaki Y."/>
            <person name="Osada H."/>
        </authorList>
    </citation>
    <scope>NUCLEOTIDE SEQUENCE [LARGE SCALE GENOMIC DNA]</scope>
    <source>
        <strain evidence="3 4">SN-593</strain>
    </source>
</reference>